<evidence type="ECO:0000256" key="1">
    <source>
        <dbReference type="SAM" id="MobiDB-lite"/>
    </source>
</evidence>
<dbReference type="PANTHER" id="PTHR33194:SF4">
    <property type="entry name" value="CCHC-TYPE DOMAIN-CONTAINING PROTEIN"/>
    <property type="match status" value="1"/>
</dbReference>
<feature type="region of interest" description="Disordered" evidence="1">
    <location>
        <begin position="205"/>
        <end position="245"/>
    </location>
</feature>
<accession>A0ABQ9YV73</accession>
<dbReference type="EMBL" id="JAOYFB010000001">
    <property type="protein sequence ID" value="KAK4004338.1"/>
    <property type="molecule type" value="Genomic_DNA"/>
</dbReference>
<feature type="region of interest" description="Disordered" evidence="1">
    <location>
        <begin position="97"/>
        <end position="147"/>
    </location>
</feature>
<keyword evidence="3" id="KW-1185">Reference proteome</keyword>
<dbReference type="Proteomes" id="UP001234178">
    <property type="component" value="Unassembled WGS sequence"/>
</dbReference>
<gene>
    <name evidence="2" type="ORF">OUZ56_006076</name>
</gene>
<feature type="compositionally biased region" description="Basic residues" evidence="1">
    <location>
        <begin position="65"/>
        <end position="81"/>
    </location>
</feature>
<dbReference type="PANTHER" id="PTHR33194">
    <property type="entry name" value="ZINC KNUCKLE DOMAINCONTAINING PROTEIN"/>
    <property type="match status" value="1"/>
</dbReference>
<feature type="compositionally biased region" description="Basic and acidic residues" evidence="1">
    <location>
        <begin position="97"/>
        <end position="110"/>
    </location>
</feature>
<feature type="compositionally biased region" description="Acidic residues" evidence="1">
    <location>
        <begin position="122"/>
        <end position="145"/>
    </location>
</feature>
<sequence length="245" mass="27224">MSGRPERVSKRLRGLDASPVLPLGGKRITVEVLEDNGHNEAGVAEFGSAGSGKTVDSENGVGCKRQQKRNCKKVARRTRGGSRKEIIGRVTSVESRRRYQEFRGQQRDDPAVAVSGLTDAFESFDPETASDSEEEESEDDSEEEMAVSRMLKFKAPPVFSGKQGEDAADWLDRYESVGHDNRWNNENKRANFGMYLEGPASNGSSVIPYRTHGKKWQQGQGRKGYRKDMHATEGDKIEVLEAGNR</sequence>
<protein>
    <submittedName>
        <fullName evidence="2">Uncharacterized protein</fullName>
    </submittedName>
</protein>
<reference evidence="2 3" key="1">
    <citation type="journal article" date="2023" name="Nucleic Acids Res.">
        <title>The hologenome of Daphnia magna reveals possible DNA methylation and microbiome-mediated evolution of the host genome.</title>
        <authorList>
            <person name="Chaturvedi A."/>
            <person name="Li X."/>
            <person name="Dhandapani V."/>
            <person name="Marshall H."/>
            <person name="Kissane S."/>
            <person name="Cuenca-Cambronero M."/>
            <person name="Asole G."/>
            <person name="Calvet F."/>
            <person name="Ruiz-Romero M."/>
            <person name="Marangio P."/>
            <person name="Guigo R."/>
            <person name="Rago D."/>
            <person name="Mirbahai L."/>
            <person name="Eastwood N."/>
            <person name="Colbourne J.K."/>
            <person name="Zhou J."/>
            <person name="Mallon E."/>
            <person name="Orsini L."/>
        </authorList>
    </citation>
    <scope>NUCLEOTIDE SEQUENCE [LARGE SCALE GENOMIC DNA]</scope>
    <source>
        <strain evidence="2">LRV0_1</strain>
    </source>
</reference>
<evidence type="ECO:0000313" key="2">
    <source>
        <dbReference type="EMBL" id="KAK4004338.1"/>
    </source>
</evidence>
<evidence type="ECO:0000313" key="3">
    <source>
        <dbReference type="Proteomes" id="UP001234178"/>
    </source>
</evidence>
<organism evidence="2 3">
    <name type="scientific">Daphnia magna</name>
    <dbReference type="NCBI Taxonomy" id="35525"/>
    <lineage>
        <taxon>Eukaryota</taxon>
        <taxon>Metazoa</taxon>
        <taxon>Ecdysozoa</taxon>
        <taxon>Arthropoda</taxon>
        <taxon>Crustacea</taxon>
        <taxon>Branchiopoda</taxon>
        <taxon>Diplostraca</taxon>
        <taxon>Cladocera</taxon>
        <taxon>Anomopoda</taxon>
        <taxon>Daphniidae</taxon>
        <taxon>Daphnia</taxon>
    </lineage>
</organism>
<name>A0ABQ9YV73_9CRUS</name>
<feature type="compositionally biased region" description="Basic and acidic residues" evidence="1">
    <location>
        <begin position="226"/>
        <end position="245"/>
    </location>
</feature>
<proteinExistence type="predicted"/>
<comment type="caution">
    <text evidence="2">The sequence shown here is derived from an EMBL/GenBank/DDBJ whole genome shotgun (WGS) entry which is preliminary data.</text>
</comment>
<feature type="region of interest" description="Disordered" evidence="1">
    <location>
        <begin position="43"/>
        <end position="81"/>
    </location>
</feature>